<keyword evidence="3" id="KW-1185">Reference proteome</keyword>
<sequence>MHGGKGSGAPKGKANGRFRHGLYTDANKGEIACVRELMREFNQFAKEI</sequence>
<reference evidence="2" key="2">
    <citation type="submission" date="2020-09" db="EMBL/GenBank/DDBJ databases">
        <authorList>
            <person name="Sun Q."/>
            <person name="Kim S."/>
        </authorList>
    </citation>
    <scope>NUCLEOTIDE SEQUENCE</scope>
    <source>
        <strain evidence="2">KCTC 32296</strain>
    </source>
</reference>
<dbReference type="Proteomes" id="UP000662572">
    <property type="component" value="Unassembled WGS sequence"/>
</dbReference>
<organism evidence="2 3">
    <name type="scientific">Asticcacaulis endophyticus</name>
    <dbReference type="NCBI Taxonomy" id="1395890"/>
    <lineage>
        <taxon>Bacteria</taxon>
        <taxon>Pseudomonadati</taxon>
        <taxon>Pseudomonadota</taxon>
        <taxon>Alphaproteobacteria</taxon>
        <taxon>Caulobacterales</taxon>
        <taxon>Caulobacteraceae</taxon>
        <taxon>Asticcacaulis</taxon>
    </lineage>
</organism>
<dbReference type="EMBL" id="BMZB01000001">
    <property type="protein sequence ID" value="GGZ21581.1"/>
    <property type="molecule type" value="Genomic_DNA"/>
</dbReference>
<protein>
    <submittedName>
        <fullName evidence="2">Uncharacterized protein</fullName>
    </submittedName>
</protein>
<comment type="caution">
    <text evidence="2">The sequence shown here is derived from an EMBL/GenBank/DDBJ whole genome shotgun (WGS) entry which is preliminary data.</text>
</comment>
<evidence type="ECO:0000313" key="2">
    <source>
        <dbReference type="EMBL" id="GGZ21581.1"/>
    </source>
</evidence>
<reference evidence="2" key="1">
    <citation type="journal article" date="2014" name="Int. J. Syst. Evol. Microbiol.">
        <title>Complete genome sequence of Corynebacterium casei LMG S-19264T (=DSM 44701T), isolated from a smear-ripened cheese.</title>
        <authorList>
            <consortium name="US DOE Joint Genome Institute (JGI-PGF)"/>
            <person name="Walter F."/>
            <person name="Albersmeier A."/>
            <person name="Kalinowski J."/>
            <person name="Ruckert C."/>
        </authorList>
    </citation>
    <scope>NUCLEOTIDE SEQUENCE</scope>
    <source>
        <strain evidence="2">KCTC 32296</strain>
    </source>
</reference>
<feature type="region of interest" description="Disordered" evidence="1">
    <location>
        <begin position="1"/>
        <end position="20"/>
    </location>
</feature>
<proteinExistence type="predicted"/>
<dbReference type="AlphaFoldDB" id="A0A918PUD1"/>
<accession>A0A918PUD1</accession>
<gene>
    <name evidence="2" type="ORF">GCM10011273_02890</name>
</gene>
<name>A0A918PUD1_9CAUL</name>
<evidence type="ECO:0000256" key="1">
    <source>
        <dbReference type="SAM" id="MobiDB-lite"/>
    </source>
</evidence>
<evidence type="ECO:0000313" key="3">
    <source>
        <dbReference type="Proteomes" id="UP000662572"/>
    </source>
</evidence>